<dbReference type="AlphaFoldDB" id="A0AAV9GH03"/>
<dbReference type="EMBL" id="MU865950">
    <property type="protein sequence ID" value="KAK4447347.1"/>
    <property type="molecule type" value="Genomic_DNA"/>
</dbReference>
<proteinExistence type="predicted"/>
<evidence type="ECO:0000256" key="1">
    <source>
        <dbReference type="SAM" id="SignalP"/>
    </source>
</evidence>
<comment type="caution">
    <text evidence="2">The sequence shown here is derived from an EMBL/GenBank/DDBJ whole genome shotgun (WGS) entry which is preliminary data.</text>
</comment>
<name>A0AAV9GH03_9PEZI</name>
<keyword evidence="3" id="KW-1185">Reference proteome</keyword>
<feature type="chain" id="PRO_5043328534" description="AA1-like domain-containing protein" evidence="1">
    <location>
        <begin position="23"/>
        <end position="216"/>
    </location>
</feature>
<evidence type="ECO:0000313" key="3">
    <source>
        <dbReference type="Proteomes" id="UP001321760"/>
    </source>
</evidence>
<evidence type="ECO:0000313" key="2">
    <source>
        <dbReference type="EMBL" id="KAK4447347.1"/>
    </source>
</evidence>
<keyword evidence="1" id="KW-0732">Signal</keyword>
<gene>
    <name evidence="2" type="ORF">QBC34DRAFT_409901</name>
</gene>
<protein>
    <recommendedName>
        <fullName evidence="4">AA1-like domain-containing protein</fullName>
    </recommendedName>
</protein>
<reference evidence="2" key="1">
    <citation type="journal article" date="2023" name="Mol. Phylogenet. Evol.">
        <title>Genome-scale phylogeny and comparative genomics of the fungal order Sordariales.</title>
        <authorList>
            <person name="Hensen N."/>
            <person name="Bonometti L."/>
            <person name="Westerberg I."/>
            <person name="Brannstrom I.O."/>
            <person name="Guillou S."/>
            <person name="Cros-Aarteil S."/>
            <person name="Calhoun S."/>
            <person name="Haridas S."/>
            <person name="Kuo A."/>
            <person name="Mondo S."/>
            <person name="Pangilinan J."/>
            <person name="Riley R."/>
            <person name="LaButti K."/>
            <person name="Andreopoulos B."/>
            <person name="Lipzen A."/>
            <person name="Chen C."/>
            <person name="Yan M."/>
            <person name="Daum C."/>
            <person name="Ng V."/>
            <person name="Clum A."/>
            <person name="Steindorff A."/>
            <person name="Ohm R.A."/>
            <person name="Martin F."/>
            <person name="Silar P."/>
            <person name="Natvig D.O."/>
            <person name="Lalanne C."/>
            <person name="Gautier V."/>
            <person name="Ament-Velasquez S.L."/>
            <person name="Kruys A."/>
            <person name="Hutchinson M.I."/>
            <person name="Powell A.J."/>
            <person name="Barry K."/>
            <person name="Miller A.N."/>
            <person name="Grigoriev I.V."/>
            <person name="Debuchy R."/>
            <person name="Gladieux P."/>
            <person name="Hiltunen Thoren M."/>
            <person name="Johannesson H."/>
        </authorList>
    </citation>
    <scope>NUCLEOTIDE SEQUENCE</scope>
    <source>
        <strain evidence="2">PSN243</strain>
    </source>
</reference>
<organism evidence="2 3">
    <name type="scientific">Podospora aff. communis PSN243</name>
    <dbReference type="NCBI Taxonomy" id="3040156"/>
    <lineage>
        <taxon>Eukaryota</taxon>
        <taxon>Fungi</taxon>
        <taxon>Dikarya</taxon>
        <taxon>Ascomycota</taxon>
        <taxon>Pezizomycotina</taxon>
        <taxon>Sordariomycetes</taxon>
        <taxon>Sordariomycetidae</taxon>
        <taxon>Sordariales</taxon>
        <taxon>Podosporaceae</taxon>
        <taxon>Podospora</taxon>
    </lineage>
</organism>
<evidence type="ECO:0008006" key="4">
    <source>
        <dbReference type="Google" id="ProtNLM"/>
    </source>
</evidence>
<sequence>MKHPSPLFSLLIVISALASTHAMAVPTPCNSSSLPFLNPVYALPNWTLTRTHHNQAFLFPVTISLSAILTDTANNYSLLCTAEHNMSTGEVVDGVFASCTRRVESADDDEIPHRVELVVMDTEFFPKSESDTEWPFSVGVQQAWYCGPREEGGGKRWYNVYQAHAYFETRISCPQRWNTVGEVLKCSVMSSPGKAARLTVTKRPNDFPQPVRRSLI</sequence>
<reference evidence="2" key="2">
    <citation type="submission" date="2023-05" db="EMBL/GenBank/DDBJ databases">
        <authorList>
            <consortium name="Lawrence Berkeley National Laboratory"/>
            <person name="Steindorff A."/>
            <person name="Hensen N."/>
            <person name="Bonometti L."/>
            <person name="Westerberg I."/>
            <person name="Brannstrom I.O."/>
            <person name="Guillou S."/>
            <person name="Cros-Aarteil S."/>
            <person name="Calhoun S."/>
            <person name="Haridas S."/>
            <person name="Kuo A."/>
            <person name="Mondo S."/>
            <person name="Pangilinan J."/>
            <person name="Riley R."/>
            <person name="Labutti K."/>
            <person name="Andreopoulos B."/>
            <person name="Lipzen A."/>
            <person name="Chen C."/>
            <person name="Yanf M."/>
            <person name="Daum C."/>
            <person name="Ng V."/>
            <person name="Clum A."/>
            <person name="Ohm R."/>
            <person name="Martin F."/>
            <person name="Silar P."/>
            <person name="Natvig D."/>
            <person name="Lalanne C."/>
            <person name="Gautier V."/>
            <person name="Ament-Velasquez S.L."/>
            <person name="Kruys A."/>
            <person name="Hutchinson M.I."/>
            <person name="Powell A.J."/>
            <person name="Barry K."/>
            <person name="Miller A.N."/>
            <person name="Grigoriev I.V."/>
            <person name="Debuchy R."/>
            <person name="Gladieux P."/>
            <person name="Thoren M.H."/>
            <person name="Johannesson H."/>
        </authorList>
    </citation>
    <scope>NUCLEOTIDE SEQUENCE</scope>
    <source>
        <strain evidence="2">PSN243</strain>
    </source>
</reference>
<dbReference type="Proteomes" id="UP001321760">
    <property type="component" value="Unassembled WGS sequence"/>
</dbReference>
<feature type="signal peptide" evidence="1">
    <location>
        <begin position="1"/>
        <end position="22"/>
    </location>
</feature>
<accession>A0AAV9GH03</accession>